<dbReference type="GO" id="GO:0044281">
    <property type="term" value="P:small molecule metabolic process"/>
    <property type="evidence" value="ECO:0007669"/>
    <property type="project" value="UniProtKB-ARBA"/>
</dbReference>
<dbReference type="EC" id="3.1.3.-" evidence="6"/>
<dbReference type="Proteomes" id="UP001597119">
    <property type="component" value="Unassembled WGS sequence"/>
</dbReference>
<reference evidence="6 7" key="1">
    <citation type="journal article" date="2019" name="Int. J. Syst. Evol. Microbiol.">
        <title>The Global Catalogue of Microorganisms (GCM) 10K type strain sequencing project: providing services to taxonomists for standard genome sequencing and annotation.</title>
        <authorList>
            <consortium name="The Broad Institute Genomics Platform"/>
            <consortium name="The Broad Institute Genome Sequencing Center for Infectious Disease"/>
            <person name="Wu L."/>
            <person name="Ma J."/>
        </authorList>
    </citation>
    <scope>NUCLEOTIDE SEQUENCE [LARGE SCALE GENOMIC DNA]</scope>
    <source>
        <strain evidence="6 7">CGMCC 1.12125</strain>
    </source>
</reference>
<comment type="cofactor">
    <cofactor evidence="1">
        <name>Mg(2+)</name>
        <dbReference type="ChEBI" id="CHEBI:18420"/>
    </cofactor>
</comment>
<dbReference type="Gene3D" id="1.20.120.710">
    <property type="entry name" value="Haloacid dehalogenase hydrolase-like domain"/>
    <property type="match status" value="1"/>
</dbReference>
<dbReference type="PANTHER" id="PTHR46470:SF2">
    <property type="entry name" value="GLYCERALDEHYDE 3-PHOSPHATE PHOSPHATASE"/>
    <property type="match status" value="1"/>
</dbReference>
<dbReference type="EMBL" id="JBHUDJ010000001">
    <property type="protein sequence ID" value="MFD1585379.1"/>
    <property type="molecule type" value="Genomic_DNA"/>
</dbReference>
<dbReference type="SFLD" id="SFLDS00003">
    <property type="entry name" value="Haloacid_Dehalogenase"/>
    <property type="match status" value="1"/>
</dbReference>
<dbReference type="RefSeq" id="WP_247377637.1">
    <property type="nucleotide sequence ID" value="NZ_JALLGV010000004.1"/>
</dbReference>
<dbReference type="GO" id="GO:0046872">
    <property type="term" value="F:metal ion binding"/>
    <property type="evidence" value="ECO:0007669"/>
    <property type="project" value="UniProtKB-KW"/>
</dbReference>
<evidence type="ECO:0000313" key="7">
    <source>
        <dbReference type="Proteomes" id="UP001597119"/>
    </source>
</evidence>
<dbReference type="AlphaFoldDB" id="A0ABD6C6N0"/>
<evidence type="ECO:0000256" key="4">
    <source>
        <dbReference type="ARBA" id="ARBA00022801"/>
    </source>
</evidence>
<comment type="similarity">
    <text evidence="2">Belongs to the HAD-like hydrolase superfamily.</text>
</comment>
<dbReference type="NCBIfam" id="TIGR01549">
    <property type="entry name" value="HAD-SF-IA-v1"/>
    <property type="match status" value="1"/>
</dbReference>
<dbReference type="InterPro" id="IPR023214">
    <property type="entry name" value="HAD_sf"/>
</dbReference>
<accession>A0ABD6C6N0</accession>
<keyword evidence="7" id="KW-1185">Reference proteome</keyword>
<keyword evidence="3" id="KW-0479">Metal-binding</keyword>
<proteinExistence type="inferred from homology"/>
<dbReference type="Gene3D" id="3.40.50.1000">
    <property type="entry name" value="HAD superfamily/HAD-like"/>
    <property type="match status" value="1"/>
</dbReference>
<dbReference type="PRINTS" id="PR00413">
    <property type="entry name" value="HADHALOGNASE"/>
</dbReference>
<evidence type="ECO:0000256" key="2">
    <source>
        <dbReference type="ARBA" id="ARBA00007958"/>
    </source>
</evidence>
<comment type="caution">
    <text evidence="6">The sequence shown here is derived from an EMBL/GenBank/DDBJ whole genome shotgun (WGS) entry which is preliminary data.</text>
</comment>
<organism evidence="6 7">
    <name type="scientific">Halorientalis brevis</name>
    <dbReference type="NCBI Taxonomy" id="1126241"/>
    <lineage>
        <taxon>Archaea</taxon>
        <taxon>Methanobacteriati</taxon>
        <taxon>Methanobacteriota</taxon>
        <taxon>Stenosarchaea group</taxon>
        <taxon>Halobacteria</taxon>
        <taxon>Halobacteriales</taxon>
        <taxon>Haloarculaceae</taxon>
        <taxon>Halorientalis</taxon>
    </lineage>
</organism>
<dbReference type="InterPro" id="IPR051400">
    <property type="entry name" value="HAD-like_hydrolase"/>
</dbReference>
<evidence type="ECO:0000256" key="5">
    <source>
        <dbReference type="ARBA" id="ARBA00022842"/>
    </source>
</evidence>
<dbReference type="Pfam" id="PF00702">
    <property type="entry name" value="Hydrolase"/>
    <property type="match status" value="1"/>
</dbReference>
<evidence type="ECO:0000256" key="3">
    <source>
        <dbReference type="ARBA" id="ARBA00022723"/>
    </source>
</evidence>
<evidence type="ECO:0000256" key="1">
    <source>
        <dbReference type="ARBA" id="ARBA00001946"/>
    </source>
</evidence>
<gene>
    <name evidence="6" type="ORF">ACFR9U_00160</name>
</gene>
<evidence type="ECO:0000313" key="6">
    <source>
        <dbReference type="EMBL" id="MFD1585379.1"/>
    </source>
</evidence>
<dbReference type="NCBIfam" id="TIGR01509">
    <property type="entry name" value="HAD-SF-IA-v3"/>
    <property type="match status" value="1"/>
</dbReference>
<dbReference type="SUPFAM" id="SSF56784">
    <property type="entry name" value="HAD-like"/>
    <property type="match status" value="1"/>
</dbReference>
<dbReference type="InterPro" id="IPR036412">
    <property type="entry name" value="HAD-like_sf"/>
</dbReference>
<dbReference type="InterPro" id="IPR006439">
    <property type="entry name" value="HAD-SF_hydro_IA"/>
</dbReference>
<dbReference type="SFLD" id="SFLDG01129">
    <property type="entry name" value="C1.5:_HAD__Beta-PGM__Phosphata"/>
    <property type="match status" value="1"/>
</dbReference>
<dbReference type="PANTHER" id="PTHR46470">
    <property type="entry name" value="N-ACYLNEURAMINATE-9-PHOSPHATASE"/>
    <property type="match status" value="1"/>
</dbReference>
<keyword evidence="5" id="KW-0460">Magnesium</keyword>
<keyword evidence="4 6" id="KW-0378">Hydrolase</keyword>
<protein>
    <submittedName>
        <fullName evidence="6">HAD family hydrolase</fullName>
        <ecNumber evidence="6">3.1.3.-</ecNumber>
    </submittedName>
</protein>
<dbReference type="GO" id="GO:0016787">
    <property type="term" value="F:hydrolase activity"/>
    <property type="evidence" value="ECO:0007669"/>
    <property type="project" value="UniProtKB-KW"/>
</dbReference>
<sequence length="220" mass="23705">MTPSPVAVVFDLDDTLAVTARRRQQLLDEATAHVGSTDIDRGAYLQAHGSVDATDTRAPIFERLLDEDATVTPTALAAAYRDAIEEALEPIPNAVDLVEALRREYRVGLLTDGPRVAQRGKLVELGWEELFDAVVITGELQAGKPDPRAFAAVCDALEVGPEEAVFVGDRPEVDIAGAAAAGFRTIQVLTPENPNRHPRADAAVDRENLVERLPDLLHSA</sequence>
<name>A0ABD6C6N0_9EURY</name>